<keyword evidence="3" id="KW-1185">Reference proteome</keyword>
<proteinExistence type="predicted"/>
<dbReference type="RefSeq" id="WP_204539926.1">
    <property type="nucleotide sequence ID" value="NZ_JAFBFI010000003.1"/>
</dbReference>
<protein>
    <recommendedName>
        <fullName evidence="4">General stress protein</fullName>
    </recommendedName>
</protein>
<sequence>MKTKDNFSEGAKVTKDNQVFVAEKNGGNDEKSNSRGAASLRGQDK</sequence>
<name>A0ABS2QHL8_9BACI</name>
<dbReference type="EMBL" id="JAFBFI010000003">
    <property type="protein sequence ID" value="MBM7691781.1"/>
    <property type="molecule type" value="Genomic_DNA"/>
</dbReference>
<organism evidence="2 3">
    <name type="scientific">Peribacillus deserti</name>
    <dbReference type="NCBI Taxonomy" id="673318"/>
    <lineage>
        <taxon>Bacteria</taxon>
        <taxon>Bacillati</taxon>
        <taxon>Bacillota</taxon>
        <taxon>Bacilli</taxon>
        <taxon>Bacillales</taxon>
        <taxon>Bacillaceae</taxon>
        <taxon>Peribacillus</taxon>
    </lineage>
</organism>
<evidence type="ECO:0000313" key="2">
    <source>
        <dbReference type="EMBL" id="MBM7691781.1"/>
    </source>
</evidence>
<accession>A0ABS2QHL8</accession>
<gene>
    <name evidence="2" type="ORF">JOC77_001188</name>
</gene>
<feature type="compositionally biased region" description="Basic and acidic residues" evidence="1">
    <location>
        <begin position="1"/>
        <end position="15"/>
    </location>
</feature>
<dbReference type="Proteomes" id="UP000823486">
    <property type="component" value="Unassembled WGS sequence"/>
</dbReference>
<evidence type="ECO:0000313" key="3">
    <source>
        <dbReference type="Proteomes" id="UP000823486"/>
    </source>
</evidence>
<evidence type="ECO:0000256" key="1">
    <source>
        <dbReference type="SAM" id="MobiDB-lite"/>
    </source>
</evidence>
<feature type="region of interest" description="Disordered" evidence="1">
    <location>
        <begin position="1"/>
        <end position="45"/>
    </location>
</feature>
<evidence type="ECO:0008006" key="4">
    <source>
        <dbReference type="Google" id="ProtNLM"/>
    </source>
</evidence>
<reference evidence="2 3" key="1">
    <citation type="submission" date="2021-01" db="EMBL/GenBank/DDBJ databases">
        <title>Genomic Encyclopedia of Type Strains, Phase IV (KMG-IV): sequencing the most valuable type-strain genomes for metagenomic binning, comparative biology and taxonomic classification.</title>
        <authorList>
            <person name="Goeker M."/>
        </authorList>
    </citation>
    <scope>NUCLEOTIDE SEQUENCE [LARGE SCALE GENOMIC DNA]</scope>
    <source>
        <strain evidence="2 3">DSM 105482</strain>
    </source>
</reference>
<comment type="caution">
    <text evidence="2">The sequence shown here is derived from an EMBL/GenBank/DDBJ whole genome shotgun (WGS) entry which is preliminary data.</text>
</comment>